<keyword evidence="4" id="KW-1185">Reference proteome</keyword>
<accession>A0A9K3N7X6</accession>
<dbReference type="CDD" id="cd00121">
    <property type="entry name" value="MATH"/>
    <property type="match status" value="1"/>
</dbReference>
<evidence type="ECO:0000256" key="1">
    <source>
        <dbReference type="SAM" id="MobiDB-lite"/>
    </source>
</evidence>
<dbReference type="EC" id="3.4.19.12" evidence="3"/>
<dbReference type="Gene3D" id="2.60.210.10">
    <property type="entry name" value="Apoptosis, Tumor Necrosis Factor Receptor Associated Protein 2, Chain A"/>
    <property type="match status" value="1"/>
</dbReference>
<evidence type="ECO:0000313" key="4">
    <source>
        <dbReference type="Proteomes" id="UP000215914"/>
    </source>
</evidence>
<reference evidence="3" key="2">
    <citation type="submission" date="2020-06" db="EMBL/GenBank/DDBJ databases">
        <title>Helianthus annuus Genome sequencing and assembly Release 2.</title>
        <authorList>
            <person name="Gouzy J."/>
            <person name="Langlade N."/>
            <person name="Munos S."/>
        </authorList>
    </citation>
    <scope>NUCLEOTIDE SEQUENCE</scope>
    <source>
        <tissue evidence="3">Leaves</tissue>
    </source>
</reference>
<dbReference type="InterPro" id="IPR008974">
    <property type="entry name" value="TRAF-like"/>
</dbReference>
<dbReference type="PANTHER" id="PTHR47242:SF1">
    <property type="entry name" value="TRAF-LIKE FAMILY PROTEIN"/>
    <property type="match status" value="1"/>
</dbReference>
<name>A0A9K3N7X6_HELAN</name>
<evidence type="ECO:0000313" key="3">
    <source>
        <dbReference type="EMBL" id="KAF5790100.1"/>
    </source>
</evidence>
<feature type="domain" description="MATH" evidence="2">
    <location>
        <begin position="43"/>
        <end position="160"/>
    </location>
</feature>
<dbReference type="InterPro" id="IPR002083">
    <property type="entry name" value="MATH/TRAF_dom"/>
</dbReference>
<dbReference type="EMBL" id="MNCJ02000324">
    <property type="protein sequence ID" value="KAF5790100.1"/>
    <property type="molecule type" value="Genomic_DNA"/>
</dbReference>
<dbReference type="GO" id="GO:0004843">
    <property type="term" value="F:cysteine-type deubiquitinase activity"/>
    <property type="evidence" value="ECO:0007669"/>
    <property type="project" value="UniProtKB-EC"/>
</dbReference>
<evidence type="ECO:0000259" key="2">
    <source>
        <dbReference type="PROSITE" id="PS50144"/>
    </source>
</evidence>
<dbReference type="SUPFAM" id="SSF49599">
    <property type="entry name" value="TRAF domain-like"/>
    <property type="match status" value="1"/>
</dbReference>
<protein>
    <submittedName>
        <fullName evidence="3">Ubiquitinyl hydrolase 1</fullName>
        <ecNumber evidence="3">3.4.19.12</ecNumber>
    </submittedName>
</protein>
<keyword evidence="3" id="KW-0378">Hydrolase</keyword>
<proteinExistence type="predicted"/>
<dbReference type="Pfam" id="PF22486">
    <property type="entry name" value="MATH_2"/>
    <property type="match status" value="1"/>
</dbReference>
<comment type="caution">
    <text evidence="3">The sequence shown here is derived from an EMBL/GenBank/DDBJ whole genome shotgun (WGS) entry which is preliminary data.</text>
</comment>
<organism evidence="3 4">
    <name type="scientific">Helianthus annuus</name>
    <name type="common">Common sunflower</name>
    <dbReference type="NCBI Taxonomy" id="4232"/>
    <lineage>
        <taxon>Eukaryota</taxon>
        <taxon>Viridiplantae</taxon>
        <taxon>Streptophyta</taxon>
        <taxon>Embryophyta</taxon>
        <taxon>Tracheophyta</taxon>
        <taxon>Spermatophyta</taxon>
        <taxon>Magnoliopsida</taxon>
        <taxon>eudicotyledons</taxon>
        <taxon>Gunneridae</taxon>
        <taxon>Pentapetalae</taxon>
        <taxon>asterids</taxon>
        <taxon>campanulids</taxon>
        <taxon>Asterales</taxon>
        <taxon>Asteraceae</taxon>
        <taxon>Asteroideae</taxon>
        <taxon>Heliantheae alliance</taxon>
        <taxon>Heliantheae</taxon>
        <taxon>Helianthus</taxon>
    </lineage>
</organism>
<dbReference type="Gramene" id="mRNA:HanXRQr2_Chr09g0379131">
    <property type="protein sequence ID" value="CDS:HanXRQr2_Chr09g0379131.1"/>
    <property type="gene ID" value="HanXRQr2_Chr09g0379131"/>
</dbReference>
<reference evidence="3" key="1">
    <citation type="journal article" date="2017" name="Nature">
        <title>The sunflower genome provides insights into oil metabolism, flowering and Asterid evolution.</title>
        <authorList>
            <person name="Badouin H."/>
            <person name="Gouzy J."/>
            <person name="Grassa C.J."/>
            <person name="Murat F."/>
            <person name="Staton S.E."/>
            <person name="Cottret L."/>
            <person name="Lelandais-Briere C."/>
            <person name="Owens G.L."/>
            <person name="Carrere S."/>
            <person name="Mayjonade B."/>
            <person name="Legrand L."/>
            <person name="Gill N."/>
            <person name="Kane N.C."/>
            <person name="Bowers J.E."/>
            <person name="Hubner S."/>
            <person name="Bellec A."/>
            <person name="Berard A."/>
            <person name="Berges H."/>
            <person name="Blanchet N."/>
            <person name="Boniface M.C."/>
            <person name="Brunel D."/>
            <person name="Catrice O."/>
            <person name="Chaidir N."/>
            <person name="Claudel C."/>
            <person name="Donnadieu C."/>
            <person name="Faraut T."/>
            <person name="Fievet G."/>
            <person name="Helmstetter N."/>
            <person name="King M."/>
            <person name="Knapp S.J."/>
            <person name="Lai Z."/>
            <person name="Le Paslier M.C."/>
            <person name="Lippi Y."/>
            <person name="Lorenzon L."/>
            <person name="Mandel J.R."/>
            <person name="Marage G."/>
            <person name="Marchand G."/>
            <person name="Marquand E."/>
            <person name="Bret-Mestries E."/>
            <person name="Morien E."/>
            <person name="Nambeesan S."/>
            <person name="Nguyen T."/>
            <person name="Pegot-Espagnet P."/>
            <person name="Pouilly N."/>
            <person name="Raftis F."/>
            <person name="Sallet E."/>
            <person name="Schiex T."/>
            <person name="Thomas J."/>
            <person name="Vandecasteele C."/>
            <person name="Vares D."/>
            <person name="Vear F."/>
            <person name="Vautrin S."/>
            <person name="Crespi M."/>
            <person name="Mangin B."/>
            <person name="Burke J.M."/>
            <person name="Salse J."/>
            <person name="Munos S."/>
            <person name="Vincourt P."/>
            <person name="Rieseberg L.H."/>
            <person name="Langlade N.B."/>
        </authorList>
    </citation>
    <scope>NUCLEOTIDE SEQUENCE</scope>
    <source>
        <tissue evidence="3">Leaves</tissue>
    </source>
</reference>
<dbReference type="AlphaFoldDB" id="A0A9K3N7X6"/>
<dbReference type="PROSITE" id="PS50144">
    <property type="entry name" value="MATH"/>
    <property type="match status" value="1"/>
</dbReference>
<feature type="region of interest" description="Disordered" evidence="1">
    <location>
        <begin position="1"/>
        <end position="26"/>
    </location>
</feature>
<gene>
    <name evidence="3" type="ORF">HanXRQr2_Chr09g0379131</name>
</gene>
<dbReference type="PANTHER" id="PTHR47242">
    <property type="entry name" value="TRAF-LIKE FAMILY PROTEIN"/>
    <property type="match status" value="1"/>
</dbReference>
<sequence length="160" mass="18235">MNATTPATDDHPTLPYSRDCSSSSTLSSSSLESVTIERRNEYAAVYRWTIFNSPIVKTRILWSKYFEVGGYDCRLLVYPKGDSQALPGYISIYLQIIDPRGTSSTKLDCFASYRLTVVNLTDDSKSIQRDSPTDFRRRRSRTDGVISPHLQRFSTRNRGF</sequence>
<dbReference type="Proteomes" id="UP000215914">
    <property type="component" value="Unassembled WGS sequence"/>
</dbReference>